<keyword evidence="2" id="KW-0732">Signal</keyword>
<keyword evidence="4" id="KW-1185">Reference proteome</keyword>
<protein>
    <recommendedName>
        <fullName evidence="5">Low-complexity protein</fullName>
    </recommendedName>
</protein>
<evidence type="ECO:0000313" key="4">
    <source>
        <dbReference type="Proteomes" id="UP000676649"/>
    </source>
</evidence>
<sequence>MNKKTMFTLGGTLATTLLAMAPGIHAGENPFQLTPVDTSRQLLADANAETTDDSAKLQEGKCGADKIKAAKAQEASCGANKKTSTETPKLPEAKCGAAGKK</sequence>
<organism evidence="3 4">
    <name type="scientific">Methylomonas paludis</name>
    <dbReference type="NCBI Taxonomy" id="1173101"/>
    <lineage>
        <taxon>Bacteria</taxon>
        <taxon>Pseudomonadati</taxon>
        <taxon>Pseudomonadota</taxon>
        <taxon>Gammaproteobacteria</taxon>
        <taxon>Methylococcales</taxon>
        <taxon>Methylococcaceae</taxon>
        <taxon>Methylomonas</taxon>
    </lineage>
</organism>
<dbReference type="Proteomes" id="UP000676649">
    <property type="component" value="Chromosome"/>
</dbReference>
<accession>A0A975R9Z4</accession>
<dbReference type="AlphaFoldDB" id="A0A975R9Z4"/>
<feature type="region of interest" description="Disordered" evidence="1">
    <location>
        <begin position="73"/>
        <end position="101"/>
    </location>
</feature>
<evidence type="ECO:0000256" key="1">
    <source>
        <dbReference type="SAM" id="MobiDB-lite"/>
    </source>
</evidence>
<evidence type="ECO:0000313" key="3">
    <source>
        <dbReference type="EMBL" id="QWF71597.1"/>
    </source>
</evidence>
<proteinExistence type="predicted"/>
<reference evidence="3" key="1">
    <citation type="submission" date="2021-04" db="EMBL/GenBank/DDBJ databases">
        <title>Draft genome sequence data of methanotrophic Methylovulum sp. strain S1L and Methylomonas sp. strain S2AM isolated from boreal lake water columns.</title>
        <authorList>
            <person name="Rissanen A.J."/>
            <person name="Mangayil R."/>
            <person name="Svenning M.M."/>
            <person name="Khanongnuch R."/>
        </authorList>
    </citation>
    <scope>NUCLEOTIDE SEQUENCE</scope>
    <source>
        <strain evidence="3">S2AM</strain>
    </source>
</reference>
<evidence type="ECO:0008006" key="5">
    <source>
        <dbReference type="Google" id="ProtNLM"/>
    </source>
</evidence>
<feature type="chain" id="PRO_5037469215" description="Low-complexity protein" evidence="2">
    <location>
        <begin position="27"/>
        <end position="101"/>
    </location>
</feature>
<dbReference type="EMBL" id="CP073754">
    <property type="protein sequence ID" value="QWF71597.1"/>
    <property type="molecule type" value="Genomic_DNA"/>
</dbReference>
<dbReference type="KEGG" id="mpad:KEF85_03715"/>
<feature type="signal peptide" evidence="2">
    <location>
        <begin position="1"/>
        <end position="26"/>
    </location>
</feature>
<name>A0A975R9Z4_9GAMM</name>
<dbReference type="RefSeq" id="WP_215583379.1">
    <property type="nucleotide sequence ID" value="NZ_CP073754.1"/>
</dbReference>
<gene>
    <name evidence="3" type="ORF">KEF85_03715</name>
</gene>
<evidence type="ECO:0000256" key="2">
    <source>
        <dbReference type="SAM" id="SignalP"/>
    </source>
</evidence>